<evidence type="ECO:0000256" key="1">
    <source>
        <dbReference type="ARBA" id="ARBA00004141"/>
    </source>
</evidence>
<keyword evidence="3" id="KW-0812">Transmembrane</keyword>
<reference evidence="7 8" key="1">
    <citation type="journal article" date="2017" name="Nat. Ecol. Evol.">
        <title>Scallop genome provides insights into evolution of bilaterian karyotype and development.</title>
        <authorList>
            <person name="Wang S."/>
            <person name="Zhang J."/>
            <person name="Jiao W."/>
            <person name="Li J."/>
            <person name="Xun X."/>
            <person name="Sun Y."/>
            <person name="Guo X."/>
            <person name="Huan P."/>
            <person name="Dong B."/>
            <person name="Zhang L."/>
            <person name="Hu X."/>
            <person name="Sun X."/>
            <person name="Wang J."/>
            <person name="Zhao C."/>
            <person name="Wang Y."/>
            <person name="Wang D."/>
            <person name="Huang X."/>
            <person name="Wang R."/>
            <person name="Lv J."/>
            <person name="Li Y."/>
            <person name="Zhang Z."/>
            <person name="Liu B."/>
            <person name="Lu W."/>
            <person name="Hui Y."/>
            <person name="Liang J."/>
            <person name="Zhou Z."/>
            <person name="Hou R."/>
            <person name="Li X."/>
            <person name="Liu Y."/>
            <person name="Li H."/>
            <person name="Ning X."/>
            <person name="Lin Y."/>
            <person name="Zhao L."/>
            <person name="Xing Q."/>
            <person name="Dou J."/>
            <person name="Li Y."/>
            <person name="Mao J."/>
            <person name="Guo H."/>
            <person name="Dou H."/>
            <person name="Li T."/>
            <person name="Mu C."/>
            <person name="Jiang W."/>
            <person name="Fu Q."/>
            <person name="Fu X."/>
            <person name="Miao Y."/>
            <person name="Liu J."/>
            <person name="Yu Q."/>
            <person name="Li R."/>
            <person name="Liao H."/>
            <person name="Li X."/>
            <person name="Kong Y."/>
            <person name="Jiang Z."/>
            <person name="Chourrout D."/>
            <person name="Li R."/>
            <person name="Bao Z."/>
        </authorList>
    </citation>
    <scope>NUCLEOTIDE SEQUENCE [LARGE SCALE GENOMIC DNA]</scope>
    <source>
        <strain evidence="7 8">PY_sf001</strain>
    </source>
</reference>
<dbReference type="Pfam" id="PF00209">
    <property type="entry name" value="SNF"/>
    <property type="match status" value="1"/>
</dbReference>
<comment type="caution">
    <text evidence="7">The sequence shown here is derived from an EMBL/GenBank/DDBJ whole genome shotgun (WGS) entry which is preliminary data.</text>
</comment>
<comment type="subcellular location">
    <subcellularLocation>
        <location evidence="1">Membrane</location>
        <topology evidence="1">Multi-pass membrane protein</topology>
    </subcellularLocation>
</comment>
<keyword evidence="8" id="KW-1185">Reference proteome</keyword>
<evidence type="ECO:0000313" key="8">
    <source>
        <dbReference type="Proteomes" id="UP000242188"/>
    </source>
</evidence>
<name>A0A210PDQ7_MIZYE</name>
<proteinExistence type="predicted"/>
<evidence type="ECO:0000313" key="7">
    <source>
        <dbReference type="EMBL" id="OWF34612.1"/>
    </source>
</evidence>
<keyword evidence="6" id="KW-0915">Sodium</keyword>
<dbReference type="Proteomes" id="UP000242188">
    <property type="component" value="Unassembled WGS sequence"/>
</dbReference>
<dbReference type="AlphaFoldDB" id="A0A210PDQ7"/>
<keyword evidence="5" id="KW-0472">Membrane</keyword>
<dbReference type="PANTHER" id="PTHR11616">
    <property type="entry name" value="SODIUM/CHLORIDE DEPENDENT TRANSPORTER"/>
    <property type="match status" value="1"/>
</dbReference>
<evidence type="ECO:0000256" key="6">
    <source>
        <dbReference type="PIRSR" id="PIRSR600175-1"/>
    </source>
</evidence>
<keyword evidence="2" id="KW-0813">Transport</keyword>
<dbReference type="PANTHER" id="PTHR11616:SF240">
    <property type="entry name" value="BLOATED TUBULES, ISOFORM B-RELATED"/>
    <property type="match status" value="1"/>
</dbReference>
<feature type="binding site" evidence="6">
    <location>
        <position position="76"/>
    </location>
    <ligand>
        <name>Na(+)</name>
        <dbReference type="ChEBI" id="CHEBI:29101"/>
        <label>1</label>
    </ligand>
</feature>
<gene>
    <name evidence="7" type="ORF">KP79_PYT24776</name>
</gene>
<dbReference type="InterPro" id="IPR037272">
    <property type="entry name" value="SNS_sf"/>
</dbReference>
<keyword evidence="6" id="KW-0479">Metal-binding</keyword>
<organism evidence="7 8">
    <name type="scientific">Mizuhopecten yessoensis</name>
    <name type="common">Japanese scallop</name>
    <name type="synonym">Patinopecten yessoensis</name>
    <dbReference type="NCBI Taxonomy" id="6573"/>
    <lineage>
        <taxon>Eukaryota</taxon>
        <taxon>Metazoa</taxon>
        <taxon>Spiralia</taxon>
        <taxon>Lophotrochozoa</taxon>
        <taxon>Mollusca</taxon>
        <taxon>Bivalvia</taxon>
        <taxon>Autobranchia</taxon>
        <taxon>Pteriomorphia</taxon>
        <taxon>Pectinida</taxon>
        <taxon>Pectinoidea</taxon>
        <taxon>Pectinidae</taxon>
        <taxon>Mizuhopecten</taxon>
    </lineage>
</organism>
<protein>
    <submittedName>
        <fullName evidence="7">Sodium-and chloride-dependent neutral and basic amino acid transporter B(0+)</fullName>
    </submittedName>
</protein>
<dbReference type="GO" id="GO:0005886">
    <property type="term" value="C:plasma membrane"/>
    <property type="evidence" value="ECO:0007669"/>
    <property type="project" value="TreeGrafter"/>
</dbReference>
<dbReference type="GO" id="GO:0046872">
    <property type="term" value="F:metal ion binding"/>
    <property type="evidence" value="ECO:0007669"/>
    <property type="project" value="UniProtKB-KW"/>
</dbReference>
<feature type="binding site" evidence="6">
    <location>
        <position position="69"/>
    </location>
    <ligand>
        <name>Na(+)</name>
        <dbReference type="ChEBI" id="CHEBI:29101"/>
        <label>1</label>
    </ligand>
</feature>
<feature type="binding site" evidence="6">
    <location>
        <position position="72"/>
    </location>
    <ligand>
        <name>Na(+)</name>
        <dbReference type="ChEBI" id="CHEBI:29101"/>
        <label>1</label>
    </ligand>
</feature>
<evidence type="ECO:0000256" key="4">
    <source>
        <dbReference type="ARBA" id="ARBA00022989"/>
    </source>
</evidence>
<sequence length="104" mass="12310">MYHQSRLYWEDPKQSKPLLTFQTMAQQQEEEVEKLRLSSVEEVDKFDETQDYHRGTWTRKCDFLLSIVGYSVGVSNIWRFPYLCMRNGGGRLLIPIPMSHGHIM</sequence>
<accession>A0A210PDQ7</accession>
<evidence type="ECO:0000256" key="2">
    <source>
        <dbReference type="ARBA" id="ARBA00022448"/>
    </source>
</evidence>
<evidence type="ECO:0000256" key="5">
    <source>
        <dbReference type="ARBA" id="ARBA00023136"/>
    </source>
</evidence>
<dbReference type="GO" id="GO:0015375">
    <property type="term" value="F:glycine:sodium symporter activity"/>
    <property type="evidence" value="ECO:0007669"/>
    <property type="project" value="TreeGrafter"/>
</dbReference>
<dbReference type="EMBL" id="NEDP02080010">
    <property type="protein sequence ID" value="OWF34612.1"/>
    <property type="molecule type" value="Genomic_DNA"/>
</dbReference>
<dbReference type="SUPFAM" id="SSF161070">
    <property type="entry name" value="SNF-like"/>
    <property type="match status" value="1"/>
</dbReference>
<dbReference type="PROSITE" id="PS50267">
    <property type="entry name" value="NA_NEUROTRAN_SYMP_3"/>
    <property type="match status" value="1"/>
</dbReference>
<dbReference type="InterPro" id="IPR000175">
    <property type="entry name" value="Na/ntran_symport"/>
</dbReference>
<keyword evidence="4" id="KW-1133">Transmembrane helix</keyword>
<evidence type="ECO:0000256" key="3">
    <source>
        <dbReference type="ARBA" id="ARBA00022692"/>
    </source>
</evidence>